<accession>A0A9W4DQ54</accession>
<keyword evidence="3" id="KW-0479">Metal-binding</keyword>
<dbReference type="GO" id="GO:0003824">
    <property type="term" value="F:catalytic activity"/>
    <property type="evidence" value="ECO:0007669"/>
    <property type="project" value="UniProtKB-ARBA"/>
</dbReference>
<evidence type="ECO:0000256" key="4">
    <source>
        <dbReference type="ARBA" id="ARBA00022842"/>
    </source>
</evidence>
<dbReference type="InterPro" id="IPR023214">
    <property type="entry name" value="HAD_sf"/>
</dbReference>
<dbReference type="EMBL" id="CAJSLV010000050">
    <property type="protein sequence ID" value="CAG6393652.1"/>
    <property type="molecule type" value="Genomic_DNA"/>
</dbReference>
<reference evidence="5" key="1">
    <citation type="submission" date="2021-05" db="EMBL/GenBank/DDBJ databases">
        <authorList>
            <person name="Arsene-Ploetze F."/>
        </authorList>
    </citation>
    <scope>NUCLEOTIDE SEQUENCE</scope>
    <source>
        <strain evidence="5">DSM 42138</strain>
    </source>
</reference>
<dbReference type="GO" id="GO:0046872">
    <property type="term" value="F:metal ion binding"/>
    <property type="evidence" value="ECO:0007669"/>
    <property type="project" value="UniProtKB-KW"/>
</dbReference>
<evidence type="ECO:0000256" key="1">
    <source>
        <dbReference type="ARBA" id="ARBA00001946"/>
    </source>
</evidence>
<name>A0A9W4DQ54_9ACTN</name>
<dbReference type="InterPro" id="IPR036412">
    <property type="entry name" value="HAD-like_sf"/>
</dbReference>
<dbReference type="Gene3D" id="3.40.50.1000">
    <property type="entry name" value="HAD superfamily/HAD-like"/>
    <property type="match status" value="1"/>
</dbReference>
<dbReference type="InterPro" id="IPR023198">
    <property type="entry name" value="PGP-like_dom2"/>
</dbReference>
<protein>
    <submittedName>
        <fullName evidence="5">Haloacid dehalogenase superfamily, subfamily IA, variant 3 with third motif having DD or ED</fullName>
    </submittedName>
</protein>
<comment type="similarity">
    <text evidence="2">Belongs to the HAD-like hydrolase superfamily. CbbY/CbbZ/Gph/YieH family.</text>
</comment>
<dbReference type="InterPro" id="IPR041492">
    <property type="entry name" value="HAD_2"/>
</dbReference>
<keyword evidence="6" id="KW-1185">Reference proteome</keyword>
<dbReference type="Pfam" id="PF13419">
    <property type="entry name" value="HAD_2"/>
    <property type="match status" value="1"/>
</dbReference>
<dbReference type="RefSeq" id="WP_251489495.1">
    <property type="nucleotide sequence ID" value="NZ_CAJSLV010000050.1"/>
</dbReference>
<dbReference type="SFLD" id="SFLDS00003">
    <property type="entry name" value="Haloacid_Dehalogenase"/>
    <property type="match status" value="1"/>
</dbReference>
<dbReference type="SUPFAM" id="SSF56784">
    <property type="entry name" value="HAD-like"/>
    <property type="match status" value="1"/>
</dbReference>
<evidence type="ECO:0000313" key="5">
    <source>
        <dbReference type="EMBL" id="CAG6393652.1"/>
    </source>
</evidence>
<dbReference type="PANTHER" id="PTHR46193:SF10">
    <property type="entry name" value="6-PHOSPHOGLUCONATE PHOSPHATASE"/>
    <property type="match status" value="1"/>
</dbReference>
<dbReference type="SFLD" id="SFLDG01129">
    <property type="entry name" value="C1.5:_HAD__Beta-PGM__Phosphata"/>
    <property type="match status" value="1"/>
</dbReference>
<proteinExistence type="inferred from homology"/>
<dbReference type="PANTHER" id="PTHR46193">
    <property type="entry name" value="6-PHOSPHOGLUCONATE PHOSPHATASE"/>
    <property type="match status" value="1"/>
</dbReference>
<dbReference type="Gene3D" id="1.10.150.240">
    <property type="entry name" value="Putative phosphatase, domain 2"/>
    <property type="match status" value="1"/>
</dbReference>
<gene>
    <name evidence="5" type="ORF">SCOCK_210092</name>
</gene>
<comment type="caution">
    <text evidence="5">The sequence shown here is derived from an EMBL/GenBank/DDBJ whole genome shotgun (WGS) entry which is preliminary data.</text>
</comment>
<keyword evidence="4" id="KW-0460">Magnesium</keyword>
<dbReference type="Proteomes" id="UP001152519">
    <property type="component" value="Unassembled WGS sequence"/>
</dbReference>
<evidence type="ECO:0000256" key="3">
    <source>
        <dbReference type="ARBA" id="ARBA00022723"/>
    </source>
</evidence>
<organism evidence="5 6">
    <name type="scientific">Actinacidiphila cocklensis</name>
    <dbReference type="NCBI Taxonomy" id="887465"/>
    <lineage>
        <taxon>Bacteria</taxon>
        <taxon>Bacillati</taxon>
        <taxon>Actinomycetota</taxon>
        <taxon>Actinomycetes</taxon>
        <taxon>Kitasatosporales</taxon>
        <taxon>Streptomycetaceae</taxon>
        <taxon>Actinacidiphila</taxon>
    </lineage>
</organism>
<sequence>MTEPPAGTRDFLAAAQPAACIFDFDGTLVDTSTINTDAARATLASLGLTVPEPWLRQAPLADLTALRDRLKADLDLTLPCTDEEFVSSARAQWLTRTGLLRPVARVTALARHLASVPIPMAVASANDGAVVRAGLTAAGLSGLFATIVAREHVTRLRPAPDAYLLATTKLATAPHHCLAFENTDDGITAAHTAGVPVIDVRNTTWTIHQPPTTTTTPTPTASY</sequence>
<dbReference type="InterPro" id="IPR051600">
    <property type="entry name" value="Beta-PGM-like"/>
</dbReference>
<comment type="cofactor">
    <cofactor evidence="1">
        <name>Mg(2+)</name>
        <dbReference type="ChEBI" id="CHEBI:18420"/>
    </cofactor>
</comment>
<evidence type="ECO:0000256" key="2">
    <source>
        <dbReference type="ARBA" id="ARBA00006171"/>
    </source>
</evidence>
<evidence type="ECO:0000313" key="6">
    <source>
        <dbReference type="Proteomes" id="UP001152519"/>
    </source>
</evidence>
<dbReference type="AlphaFoldDB" id="A0A9W4DQ54"/>